<sequence>MSAAIMGPTTPLGAFPIVHTSHGLTSVSWAIFFIDTEGRICHSGALGDGVVVDLDRNPSQNQFAVIGWNGRTTENTELRLYYTNKDGALFERCYTKGRGPEWYDGWLNGQFVAAPYSNLAANHQGSYRTRLYYQDADTDEICQLLRQGPNDRFSLLGRSEVGQKATKIATDPGGTVEIVYQKPDNTWAWIGWIPPKPPFPADFEYAPGASIAYVGSSGSQSGVRLFTVNSNGKLVATVYDRTSNTWGAGVELVEVLPRAALTACDHTPPSSSVQKPHGTTAFTQTTPGAIAQVGWTSAEDWDVSPRST</sequence>
<reference evidence="2 3" key="1">
    <citation type="submission" date="2019-09" db="EMBL/GenBank/DDBJ databases">
        <title>Draft genome of the ectomycorrhizal ascomycete Sphaerosporella brunnea.</title>
        <authorList>
            <consortium name="DOE Joint Genome Institute"/>
            <person name="Benucci G.M."/>
            <person name="Marozzi G."/>
            <person name="Antonielli L."/>
            <person name="Sanchez S."/>
            <person name="Marco P."/>
            <person name="Wang X."/>
            <person name="Falini L.B."/>
            <person name="Barry K."/>
            <person name="Haridas S."/>
            <person name="Lipzen A."/>
            <person name="Labutti K."/>
            <person name="Grigoriev I.V."/>
            <person name="Murat C."/>
            <person name="Martin F."/>
            <person name="Albertini E."/>
            <person name="Donnini D."/>
            <person name="Bonito G."/>
        </authorList>
    </citation>
    <scope>NUCLEOTIDE SEQUENCE [LARGE SCALE GENOMIC DNA]</scope>
    <source>
        <strain evidence="2 3">Sb_GMNB300</strain>
    </source>
</reference>
<dbReference type="InParanoid" id="A0A5J5EQF3"/>
<comment type="caution">
    <text evidence="2">The sequence shown here is derived from an EMBL/GenBank/DDBJ whole genome shotgun (WGS) entry which is preliminary data.</text>
</comment>
<evidence type="ECO:0000313" key="3">
    <source>
        <dbReference type="Proteomes" id="UP000326924"/>
    </source>
</evidence>
<evidence type="ECO:0000313" key="2">
    <source>
        <dbReference type="EMBL" id="KAA8898495.1"/>
    </source>
</evidence>
<proteinExistence type="inferred from homology"/>
<dbReference type="Proteomes" id="UP000326924">
    <property type="component" value="Unassembled WGS sequence"/>
</dbReference>
<evidence type="ECO:0000256" key="1">
    <source>
        <dbReference type="ARBA" id="ARBA00009042"/>
    </source>
</evidence>
<protein>
    <submittedName>
        <fullName evidence="2">Uncharacterized protein</fullName>
    </submittedName>
</protein>
<organism evidence="2 3">
    <name type="scientific">Sphaerosporella brunnea</name>
    <dbReference type="NCBI Taxonomy" id="1250544"/>
    <lineage>
        <taxon>Eukaryota</taxon>
        <taxon>Fungi</taxon>
        <taxon>Dikarya</taxon>
        <taxon>Ascomycota</taxon>
        <taxon>Pezizomycotina</taxon>
        <taxon>Pezizomycetes</taxon>
        <taxon>Pezizales</taxon>
        <taxon>Pyronemataceae</taxon>
        <taxon>Sphaerosporella</taxon>
    </lineage>
</organism>
<name>A0A5J5EQF3_9PEZI</name>
<dbReference type="EMBL" id="VXIS01000183">
    <property type="protein sequence ID" value="KAA8898495.1"/>
    <property type="molecule type" value="Genomic_DNA"/>
</dbReference>
<accession>A0A5J5EQF3</accession>
<dbReference type="SUPFAM" id="SSF89372">
    <property type="entry name" value="Fucose-specific lectin"/>
    <property type="match status" value="1"/>
</dbReference>
<dbReference type="AlphaFoldDB" id="A0A5J5EQF3"/>
<comment type="similarity">
    <text evidence="1">Belongs to the fungal fucose-specific lectin family.</text>
</comment>
<dbReference type="OrthoDB" id="5415729at2759"/>
<gene>
    <name evidence="2" type="ORF">FN846DRAFT_962200</name>
</gene>
<dbReference type="InterPro" id="IPR012475">
    <property type="entry name" value="Fungal_lectin"/>
</dbReference>
<dbReference type="Pfam" id="PF07938">
    <property type="entry name" value="Fungal_lectin"/>
    <property type="match status" value="1"/>
</dbReference>
<dbReference type="Gene3D" id="2.120.10.70">
    <property type="entry name" value="Fucose-specific lectin"/>
    <property type="match status" value="1"/>
</dbReference>
<keyword evidence="3" id="KW-1185">Reference proteome</keyword>